<dbReference type="SUPFAM" id="SSF53955">
    <property type="entry name" value="Lysozyme-like"/>
    <property type="match status" value="1"/>
</dbReference>
<dbReference type="InterPro" id="IPR023346">
    <property type="entry name" value="Lysozyme-like_dom_sf"/>
</dbReference>
<evidence type="ECO:0000256" key="5">
    <source>
        <dbReference type="SAM" id="Phobius"/>
    </source>
</evidence>
<protein>
    <recommendedName>
        <fullName evidence="10">Phage tail tape measure protein</fullName>
    </recommendedName>
</protein>
<sequence>MAGENEVDVDIGVGSNELEAQLRRTFELMTLGLQRAEGIRVAMEKSTDQARRFNNELAAGQKKLAEAKTPDAQKKAGEELADLTKKRQEHNKVLAEEVRLQQELSVGRGAARRTIEAGRLADGRTVAEANTAEQALRGAITGINTTTDQLTARLALATGKAMERLLSATTEAMQASLANASQRVRSQIATQSVPGYDQAVVVNARVRAETAVATAARGSTLAERQAGTRERNEAEEENRLRTLAYNRMRRDAERENAARTSDADAAYRRMRTMADWDNRNFDIRQKTADAEYKASDAKMRSDAAYEDRQRTLARNRERRDAERENKERDAAAREAAKATYGRASEENSARDAAYRRMRTMADWDNRNFDLRQKASDAEYKAAQTKLYAEANDENRIRTLARNRERRDAERENKERDAAEAARRNPQTAARAVAGEEAFSRRYGMNLSDWRSQIASQGLTDEQQRQELRRAREQVLAQRAGNGPATLTPEQKAQAGFEAQNARFNLNGGADQFKFQAQLATNYALFGAITGAITGSVSAIREFDDTLARFQAITGAASAEMGPFREGLLGIAKDSRFSVNELAQVSIALGQTGLSVRGVIDTLKPVADLAAASGSTLEQSVQAITGVLGAYGMSASRATEVSDILVGALNRTKLTMEQVQLGIQYAANIARDSGVSFTELAATIGAIAQAGVKSGSTIGTGLRQLLTEFSNPSEKLRGVLKELGLSLQDVDLRANGLSGVLENLQKAGFTTADALRSLDLRAANAFSAIAGQGQLIERLRQEMLLSSAAAEAAGKANESLNATLQRLQNVTFALVDKAFSPLVTALKVGTDGLAAMLGGAENLSRALPAIGVGLTAIVGTLALLKVGALAAGLLATATGGVALGVGAAAGIAYLLSQLVDLETALGRIEKRIDVLNGLENDLKSERDTVTTTNTDLDRQIEGLIARREKLNSDPLQLQNEIIQAQKSYGELGFSMEGVSRNADGLIAAYQRLRTEMSNKLPDLGLQEILVTQQKLIALQERQAEKAKLAQPYTAVGSADSLSIAEGFGFSGTPETRDPNGRFRTLGPAFNSAMDMVANPSLIDAKDPLGSTAAVRAQMVAARQEMFNSLVAERSKPVGQQDQGVIRGFVEQLNLSNEALKLFAETAGQAVSIQSENVKLERQMAQNRVDLMRTSPEFGAFDRTLRDLEKERASDQGRVLGDKSLDGRARMEALMGALGSTSGKAKSELDRLNTYRDQLIGEGKDPVEVDTALAEIKGKLDQVAKNATKELRELVDAIKPEAVLVAQAERRANDAQIAALTRSASLQRDQDELRRIEERGRALIEVNASLSRDILTFGKTPEQIASDTGLKDQLDQLNRETEGKLQRFSDDFVQRRRQLEDAALRLTANTEKAKEADLRAEASRLEKIANDARTTPDKARELVEQINKLLDEAKQIATRRIDIETQREVATAPSGPLPNYTAAPPGSVAAQVIEGSRAAGRSDMVNYLLGLGTLESSLNPNATNASGAKGLFQFMNNTGPGGVNTWGRYGKGSIFDVGNQVNAAIDFTRDNDALFRSRLGRDPTDAERFVLHNQGGAGGTRLLRNPNDLARNYVSDAAIENNGGKGRSGDITAREFTDILKRMYEDAARRAGGYTTDAKTVLGQKRDAEVGRLDEGDRADRGRINAIAGRKDDTALLAGLKLDDKTDTAKIAAALTRLATANEVGTVQQGSTGITETYGRLRDRALREDALDVNSRSRTPEQKSEAEAEITERFRALAERGAIAAADAAGKVSVRVLDQEIERAEARLKALQLDRNENKVSQDQVDAEAKRLSVLKEQRGLEGENGAIKAQILVLEKALADAAAAGLGPAEKQLLINEKLVELKRRQGLSDDQVKLQQTLNSTTPSIDNAISGAVNDFEKSRGIRDPLGDLVGPTQQARKLLAAELSVVGNAFDSFFVNLFSGSMKAGDALKKFATDILGGLMSQISKSLTNDIFKSILGGGSDTGGGFMSIIGSIFGGAKYMGGPILRRAGGGSIPGSDAALRDRDSQLILAQPDEYLLRKSAVDFIGRDTLDQVNALGGKMVSRAPQVSPSTRFGGASATTSVYVVDRDQVPTPGPNEMVYAIGENIRNQGTIAQLIKRIQVGG</sequence>
<feature type="coiled-coil region" evidence="3">
    <location>
        <begin position="1349"/>
        <end position="1437"/>
    </location>
</feature>
<keyword evidence="2" id="KW-1188">Viral release from host cell</keyword>
<dbReference type="EMBL" id="BPRE01000020">
    <property type="protein sequence ID" value="GJE78090.1"/>
    <property type="molecule type" value="Genomic_DNA"/>
</dbReference>
<evidence type="ECO:0000256" key="3">
    <source>
        <dbReference type="SAM" id="Coils"/>
    </source>
</evidence>
<reference evidence="8" key="1">
    <citation type="journal article" date="2021" name="Front. Microbiol.">
        <title>Comprehensive Comparative Genomics and Phenotyping of Methylobacterium Species.</title>
        <authorList>
            <person name="Alessa O."/>
            <person name="Ogura Y."/>
            <person name="Fujitani Y."/>
            <person name="Takami H."/>
            <person name="Hayashi T."/>
            <person name="Sahin N."/>
            <person name="Tani A."/>
        </authorList>
    </citation>
    <scope>NUCLEOTIDE SEQUENCE</scope>
    <source>
        <strain evidence="8">DSM 14458</strain>
    </source>
</reference>
<feature type="region of interest" description="Disordered" evidence="4">
    <location>
        <begin position="219"/>
        <end position="238"/>
    </location>
</feature>
<keyword evidence="9" id="KW-1185">Reference proteome</keyword>
<reference evidence="8" key="2">
    <citation type="submission" date="2021-08" db="EMBL/GenBank/DDBJ databases">
        <authorList>
            <person name="Tani A."/>
            <person name="Ola A."/>
            <person name="Ogura Y."/>
            <person name="Katsura K."/>
            <person name="Hayashi T."/>
        </authorList>
    </citation>
    <scope>NUCLEOTIDE SEQUENCE</scope>
    <source>
        <strain evidence="8">DSM 14458</strain>
    </source>
</reference>
<organism evidence="8 9">
    <name type="scientific">Methylorubrum suomiense</name>
    <dbReference type="NCBI Taxonomy" id="144191"/>
    <lineage>
        <taxon>Bacteria</taxon>
        <taxon>Pseudomonadati</taxon>
        <taxon>Pseudomonadota</taxon>
        <taxon>Alphaproteobacteria</taxon>
        <taxon>Hyphomicrobiales</taxon>
        <taxon>Methylobacteriaceae</taxon>
        <taxon>Methylorubrum</taxon>
    </lineage>
</organism>
<dbReference type="Gene3D" id="1.10.530.10">
    <property type="match status" value="1"/>
</dbReference>
<dbReference type="InterPro" id="IPR008258">
    <property type="entry name" value="Transglycosylase_SLT_dom_1"/>
</dbReference>
<keyword evidence="5" id="KW-0472">Membrane</keyword>
<feature type="domain" description="Phage tail tape measure protein" evidence="7">
    <location>
        <begin position="570"/>
        <end position="753"/>
    </location>
</feature>
<dbReference type="InterPro" id="IPR010090">
    <property type="entry name" value="Phage_tape_meas"/>
</dbReference>
<keyword evidence="5" id="KW-0812">Transmembrane</keyword>
<feature type="compositionally biased region" description="Basic and acidic residues" evidence="4">
    <location>
        <begin position="291"/>
        <end position="336"/>
    </location>
</feature>
<evidence type="ECO:0008006" key="10">
    <source>
        <dbReference type="Google" id="ProtNLM"/>
    </source>
</evidence>
<feature type="transmembrane region" description="Helical" evidence="5">
    <location>
        <begin position="870"/>
        <end position="894"/>
    </location>
</feature>
<evidence type="ECO:0000259" key="7">
    <source>
        <dbReference type="Pfam" id="PF10145"/>
    </source>
</evidence>
<comment type="caution">
    <text evidence="8">The sequence shown here is derived from an EMBL/GenBank/DDBJ whole genome shotgun (WGS) entry which is preliminary data.</text>
</comment>
<feature type="coiled-coil region" evidence="3">
    <location>
        <begin position="1772"/>
        <end position="1799"/>
    </location>
</feature>
<feature type="region of interest" description="Disordered" evidence="4">
    <location>
        <begin position="397"/>
        <end position="435"/>
    </location>
</feature>
<dbReference type="Proteomes" id="UP001055093">
    <property type="component" value="Unassembled WGS sequence"/>
</dbReference>
<feature type="compositionally biased region" description="Basic and acidic residues" evidence="4">
    <location>
        <begin position="226"/>
        <end position="238"/>
    </location>
</feature>
<dbReference type="Pfam" id="PF10145">
    <property type="entry name" value="PhageMin_Tail"/>
    <property type="match status" value="1"/>
</dbReference>
<evidence type="ECO:0000313" key="8">
    <source>
        <dbReference type="EMBL" id="GJE78090.1"/>
    </source>
</evidence>
<dbReference type="Pfam" id="PF01464">
    <property type="entry name" value="SLT"/>
    <property type="match status" value="1"/>
</dbReference>
<accession>A0ABQ4V0H1</accession>
<keyword evidence="3" id="KW-0175">Coiled coil</keyword>
<keyword evidence="5" id="KW-1133">Transmembrane helix</keyword>
<dbReference type="PANTHER" id="PTHR37813">
    <property type="entry name" value="FELS-2 PROPHAGE PROTEIN"/>
    <property type="match status" value="1"/>
</dbReference>
<name>A0ABQ4V0H1_9HYPH</name>
<evidence type="ECO:0000256" key="1">
    <source>
        <dbReference type="ARBA" id="ARBA00009387"/>
    </source>
</evidence>
<dbReference type="RefSeq" id="WP_238308672.1">
    <property type="nucleotide sequence ID" value="NZ_BPRE01000020.1"/>
</dbReference>
<evidence type="ECO:0000313" key="9">
    <source>
        <dbReference type="Proteomes" id="UP001055093"/>
    </source>
</evidence>
<feature type="compositionally biased region" description="Basic and acidic residues" evidence="4">
    <location>
        <begin position="397"/>
        <end position="422"/>
    </location>
</feature>
<evidence type="ECO:0000259" key="6">
    <source>
        <dbReference type="Pfam" id="PF01464"/>
    </source>
</evidence>
<proteinExistence type="inferred from homology"/>
<feature type="region of interest" description="Disordered" evidence="4">
    <location>
        <begin position="291"/>
        <end position="350"/>
    </location>
</feature>
<evidence type="ECO:0000256" key="4">
    <source>
        <dbReference type="SAM" id="MobiDB-lite"/>
    </source>
</evidence>
<evidence type="ECO:0000256" key="2">
    <source>
        <dbReference type="ARBA" id="ARBA00022612"/>
    </source>
</evidence>
<comment type="similarity">
    <text evidence="1">Belongs to the virb1 family.</text>
</comment>
<feature type="transmembrane region" description="Helical" evidence="5">
    <location>
        <begin position="845"/>
        <end position="863"/>
    </location>
</feature>
<feature type="domain" description="Transglycosylase SLT" evidence="6">
    <location>
        <begin position="1482"/>
        <end position="1544"/>
    </location>
</feature>
<gene>
    <name evidence="8" type="ORF">BGCPKDLD_4701</name>
</gene>
<dbReference type="PANTHER" id="PTHR37813:SF1">
    <property type="entry name" value="FELS-2 PROPHAGE PROTEIN"/>
    <property type="match status" value="1"/>
</dbReference>
<dbReference type="NCBIfam" id="TIGR01760">
    <property type="entry name" value="tape_meas_TP901"/>
    <property type="match status" value="1"/>
</dbReference>